<evidence type="ECO:0000313" key="3">
    <source>
        <dbReference type="EMBL" id="SDN44586.1"/>
    </source>
</evidence>
<dbReference type="SUPFAM" id="SSF53474">
    <property type="entry name" value="alpha/beta-Hydrolases"/>
    <property type="match status" value="1"/>
</dbReference>
<feature type="transmembrane region" description="Helical" evidence="1">
    <location>
        <begin position="380"/>
        <end position="403"/>
    </location>
</feature>
<evidence type="ECO:0000259" key="2">
    <source>
        <dbReference type="Pfam" id="PF01764"/>
    </source>
</evidence>
<organism evidence="3 4">
    <name type="scientific">Allokutzneria albata</name>
    <name type="common">Kibdelosporangium albatum</name>
    <dbReference type="NCBI Taxonomy" id="211114"/>
    <lineage>
        <taxon>Bacteria</taxon>
        <taxon>Bacillati</taxon>
        <taxon>Actinomycetota</taxon>
        <taxon>Actinomycetes</taxon>
        <taxon>Pseudonocardiales</taxon>
        <taxon>Pseudonocardiaceae</taxon>
        <taxon>Allokutzneria</taxon>
    </lineage>
</organism>
<feature type="transmembrane region" description="Helical" evidence="1">
    <location>
        <begin position="492"/>
        <end position="513"/>
    </location>
</feature>
<dbReference type="GO" id="GO:0006629">
    <property type="term" value="P:lipid metabolic process"/>
    <property type="evidence" value="ECO:0007669"/>
    <property type="project" value="InterPro"/>
</dbReference>
<dbReference type="Pfam" id="PF01764">
    <property type="entry name" value="Lipase_3"/>
    <property type="match status" value="1"/>
</dbReference>
<evidence type="ECO:0000313" key="4">
    <source>
        <dbReference type="Proteomes" id="UP000183376"/>
    </source>
</evidence>
<gene>
    <name evidence="3" type="ORF">SAMN04489726_6650</name>
</gene>
<proteinExistence type="predicted"/>
<keyword evidence="4" id="KW-1185">Reference proteome</keyword>
<feature type="domain" description="Fungal lipase-type" evidence="2">
    <location>
        <begin position="595"/>
        <end position="639"/>
    </location>
</feature>
<keyword evidence="1" id="KW-0472">Membrane</keyword>
<feature type="transmembrane region" description="Helical" evidence="1">
    <location>
        <begin position="338"/>
        <end position="359"/>
    </location>
</feature>
<feature type="transmembrane region" description="Helical" evidence="1">
    <location>
        <begin position="259"/>
        <end position="280"/>
    </location>
</feature>
<reference evidence="3 4" key="1">
    <citation type="submission" date="2016-10" db="EMBL/GenBank/DDBJ databases">
        <authorList>
            <person name="de Groot N.N."/>
        </authorList>
    </citation>
    <scope>NUCLEOTIDE SEQUENCE [LARGE SCALE GENOMIC DNA]</scope>
    <source>
        <strain evidence="3 4">DSM 44149</strain>
    </source>
</reference>
<dbReference type="Gene3D" id="3.40.50.1820">
    <property type="entry name" value="alpha/beta hydrolase"/>
    <property type="match status" value="1"/>
</dbReference>
<dbReference type="Proteomes" id="UP000183376">
    <property type="component" value="Chromosome I"/>
</dbReference>
<feature type="transmembrane region" description="Helical" evidence="1">
    <location>
        <begin position="174"/>
        <end position="193"/>
    </location>
</feature>
<dbReference type="STRING" id="211114.SAMN04489726_6650"/>
<dbReference type="InterPro" id="IPR029058">
    <property type="entry name" value="AB_hydrolase_fold"/>
</dbReference>
<protein>
    <submittedName>
        <fullName evidence="3">Lipase (Class 3)</fullName>
    </submittedName>
</protein>
<dbReference type="InterPro" id="IPR002921">
    <property type="entry name" value="Fungal_lipase-type"/>
</dbReference>
<feature type="transmembrane region" description="Helical" evidence="1">
    <location>
        <begin position="519"/>
        <end position="544"/>
    </location>
</feature>
<name>A0A1H0BG36_ALLAB</name>
<sequence length="770" mass="80859">MLIPGPDTRVVELRVPGIAGATPESVTGAVATATVAGDKLGRIVRPADRMRRPAPAPSLHAGGRPVPRVIEGYVWSAMTSGGLAKASWALLFPFCLANVAHWMLPPIPEGKRVAHALGTFLRALLRLAALLLTMLLVGQLTVVSADLIAAQCLAPDAACLTSAVPRWVRELPGVRGLIGLLPVLLVVIAMHRLSTVDWTVSIKHELGDAPGRRMPTLPGGGVEADPDTPALRALHVTAALSVASLLVLGGPMGPVSSGVGALWTAAVVLLAIAMVGVFFLDDPTGTHPEGPGRWLRGALGAAPRRVLMILAAVLLIATAVLVEPPAGKLAGADPTAELLGALLALVAVVVAIVLAPAALMARSEWAKQARELRPWAGGWMAAPMLALAGLLGGGFGAGLAITVRGSLDYDKLALPLGYQWITLLWGTFAAIALVVLAVAVPLWLLSRSIAEKRGNYAPPEVALLHKDRPEDAKRAARKWRQATWQRQNYHRLLIATAGLLTAGAVFGGFFRALNIPVPAWASGLSGLGVATLAALAGGFLFVVYQASQHPDRARKLGILADLASFWPREAHPTVPPCYKLKVVPEIVARACEHLKEPNTRVVLVGHSQGSLMAAVAAAWLVDSLPEHDRERIGLVTAGSQLQWAYPRAFPAVVPHSSLATLAGMLGPRWRSLCRGTDALGGPVTTWSQQVYNGRLLGVGFRPDGTEGPLSPAVAGPTGALVLGNDHWLPDPLRGPFPGLRWAPGVLGHNEYQPDPEWDRAVAIAAGLETP</sequence>
<keyword evidence="1" id="KW-0812">Transmembrane</keyword>
<feature type="transmembrane region" description="Helical" evidence="1">
    <location>
        <begin position="306"/>
        <end position="326"/>
    </location>
</feature>
<dbReference type="eggNOG" id="COG1595">
    <property type="taxonomic scope" value="Bacteria"/>
</dbReference>
<evidence type="ECO:0000256" key="1">
    <source>
        <dbReference type="SAM" id="Phobius"/>
    </source>
</evidence>
<dbReference type="EMBL" id="LT629701">
    <property type="protein sequence ID" value="SDN44586.1"/>
    <property type="molecule type" value="Genomic_DNA"/>
</dbReference>
<dbReference type="AlphaFoldDB" id="A0A1H0BG36"/>
<dbReference type="RefSeq" id="WP_030426805.1">
    <property type="nucleotide sequence ID" value="NZ_JOEF01000001.1"/>
</dbReference>
<accession>A0A1H0BG36</accession>
<keyword evidence="1" id="KW-1133">Transmembrane helix</keyword>
<feature type="transmembrane region" description="Helical" evidence="1">
    <location>
        <begin position="423"/>
        <end position="445"/>
    </location>
</feature>